<dbReference type="OrthoDB" id="4302993at2"/>
<feature type="transmembrane region" description="Helical" evidence="1">
    <location>
        <begin position="6"/>
        <end position="22"/>
    </location>
</feature>
<reference evidence="2 3" key="1">
    <citation type="submission" date="2017-06" db="EMBL/GenBank/DDBJ databases">
        <authorList>
            <person name="Kim H.J."/>
            <person name="Triplett B.A."/>
        </authorList>
    </citation>
    <scope>NUCLEOTIDE SEQUENCE [LARGE SCALE GENOMIC DNA]</scope>
    <source>
        <strain evidence="2 3">CGMCC 4.1858</strain>
    </source>
</reference>
<accession>A0A239E9L3</accession>
<evidence type="ECO:0000313" key="2">
    <source>
        <dbReference type="EMBL" id="SNS41141.1"/>
    </source>
</evidence>
<dbReference type="InterPro" id="IPR020017">
    <property type="entry name" value="XapX_domain"/>
</dbReference>
<dbReference type="EMBL" id="FZOF01000005">
    <property type="protein sequence ID" value="SNS41141.1"/>
    <property type="molecule type" value="Genomic_DNA"/>
</dbReference>
<name>A0A239E9L3_9ACTN</name>
<dbReference type="InterPro" id="IPR009872">
    <property type="entry name" value="DUF1427"/>
</dbReference>
<keyword evidence="3" id="KW-1185">Reference proteome</keyword>
<dbReference type="Pfam" id="PF07235">
    <property type="entry name" value="DUF1427"/>
    <property type="match status" value="1"/>
</dbReference>
<keyword evidence="1" id="KW-1133">Transmembrane helix</keyword>
<proteinExistence type="predicted"/>
<evidence type="ECO:0000256" key="1">
    <source>
        <dbReference type="SAM" id="Phobius"/>
    </source>
</evidence>
<feature type="transmembrane region" description="Helical" evidence="1">
    <location>
        <begin position="29"/>
        <end position="48"/>
    </location>
</feature>
<keyword evidence="1" id="KW-0472">Membrane</keyword>
<sequence>MDYAASFGAGLVVGIMYGLLRVPSPAPPFVCLVGLAGILVGYSVPGWLV</sequence>
<dbReference type="NCBIfam" id="TIGR03510">
    <property type="entry name" value="XapX"/>
    <property type="match status" value="1"/>
</dbReference>
<dbReference type="RefSeq" id="WP_089223925.1">
    <property type="nucleotide sequence ID" value="NZ_FZOF01000005.1"/>
</dbReference>
<keyword evidence="1" id="KW-0812">Transmembrane</keyword>
<gene>
    <name evidence="2" type="ORF">SAMN05216252_105382</name>
</gene>
<organism evidence="2 3">
    <name type="scientific">Actinacidiphila glaucinigra</name>
    <dbReference type="NCBI Taxonomy" id="235986"/>
    <lineage>
        <taxon>Bacteria</taxon>
        <taxon>Bacillati</taxon>
        <taxon>Actinomycetota</taxon>
        <taxon>Actinomycetes</taxon>
        <taxon>Kitasatosporales</taxon>
        <taxon>Streptomycetaceae</taxon>
        <taxon>Actinacidiphila</taxon>
    </lineage>
</organism>
<evidence type="ECO:0000313" key="3">
    <source>
        <dbReference type="Proteomes" id="UP000198280"/>
    </source>
</evidence>
<dbReference type="AlphaFoldDB" id="A0A239E9L3"/>
<dbReference type="Proteomes" id="UP000198280">
    <property type="component" value="Unassembled WGS sequence"/>
</dbReference>
<protein>
    <submittedName>
        <fullName evidence="2">XapX domain-containing protein</fullName>
    </submittedName>
</protein>